<evidence type="ECO:0000313" key="2">
    <source>
        <dbReference type="Proteomes" id="UP000789525"/>
    </source>
</evidence>
<feature type="non-terminal residue" evidence="1">
    <location>
        <position position="621"/>
    </location>
</feature>
<sequence>NDMLAGVHYDIHNALTDQAAAERVRLAFGNNWQTHHEQLREDVNALRDAKITIKHSNPQKAEDHQYAERLRREGREASGTVKQEFLAHTDRTGVNDESKPAIMWLGSGWHDDKEYGRANRAGTALHEAVHAVLRGGDHMYNDGTTSKYINSEEAGRLRQTLPPDQYNSQVTKEVGYFGSGNVPNSAGGTNYKEVLGAHDVMRHGAGIVSAEWTDRMNNAANPHRNPDAWKLLGSLQETEVRKWAEDEETRRDAQNKAYFEAAVQIPKLEKQKAMNGGELSPNSEQQLQDHKDACENVGNLRKRGCVPKGKAKQAANANRLKEMEQKLIDGKELSHSEKAEWKSRTDKCDGGGLRKRGECPFRQRQEAREQAQREAAGFKGIEKGNKSASKTKPQSKPKTPGKKALGAKVKGKPTSKQPSVIKSKSKAGPRTKAVGKGKKPKATGRNKLASKGRSKAASKASRGKAAKSKALGKTTSKSRAGRKIKKSKSGGKGKSAMKSKGKAALRSKTDKGKSASRVKGVRKGKATKVSAKNKLLSKAKGKSASKSKVSRSKTAIKSKSTSKAKAVRKGKTAKASARNKLALKSKGKATLRSKAMGKSKTGFKAKSIGKGKAKKTAGKNK</sequence>
<gene>
    <name evidence="1" type="ORF">ACOLOM_LOCUS10030</name>
</gene>
<organism evidence="1 2">
    <name type="scientific">Acaulospora colombiana</name>
    <dbReference type="NCBI Taxonomy" id="27376"/>
    <lineage>
        <taxon>Eukaryota</taxon>
        <taxon>Fungi</taxon>
        <taxon>Fungi incertae sedis</taxon>
        <taxon>Mucoromycota</taxon>
        <taxon>Glomeromycotina</taxon>
        <taxon>Glomeromycetes</taxon>
        <taxon>Diversisporales</taxon>
        <taxon>Acaulosporaceae</taxon>
        <taxon>Acaulospora</taxon>
    </lineage>
</organism>
<dbReference type="EMBL" id="CAJVPT010030933">
    <property type="protein sequence ID" value="CAG8695974.1"/>
    <property type="molecule type" value="Genomic_DNA"/>
</dbReference>
<comment type="caution">
    <text evidence="1">The sequence shown here is derived from an EMBL/GenBank/DDBJ whole genome shotgun (WGS) entry which is preliminary data.</text>
</comment>
<protein>
    <submittedName>
        <fullName evidence="1">11087_t:CDS:1</fullName>
    </submittedName>
</protein>
<feature type="non-terminal residue" evidence="1">
    <location>
        <position position="1"/>
    </location>
</feature>
<keyword evidence="2" id="KW-1185">Reference proteome</keyword>
<dbReference type="Proteomes" id="UP000789525">
    <property type="component" value="Unassembled WGS sequence"/>
</dbReference>
<name>A0ACA9P889_9GLOM</name>
<reference evidence="1" key="1">
    <citation type="submission" date="2021-06" db="EMBL/GenBank/DDBJ databases">
        <authorList>
            <person name="Kallberg Y."/>
            <person name="Tangrot J."/>
            <person name="Rosling A."/>
        </authorList>
    </citation>
    <scope>NUCLEOTIDE SEQUENCE</scope>
    <source>
        <strain evidence="1">CL356</strain>
    </source>
</reference>
<evidence type="ECO:0000313" key="1">
    <source>
        <dbReference type="EMBL" id="CAG8695974.1"/>
    </source>
</evidence>
<proteinExistence type="predicted"/>
<accession>A0ACA9P889</accession>